<name>A0AAF0EQG9_9BASI</name>
<dbReference type="InterPro" id="IPR047574">
    <property type="entry name" value="AD"/>
</dbReference>
<feature type="domain" description="AD" evidence="3">
    <location>
        <begin position="132"/>
        <end position="227"/>
    </location>
</feature>
<reference evidence="4" key="1">
    <citation type="submission" date="2023-03" db="EMBL/GenBank/DDBJ databases">
        <title>Mating type loci evolution in Malassezia.</title>
        <authorList>
            <person name="Coelho M.A."/>
        </authorList>
    </citation>
    <scope>NUCLEOTIDE SEQUENCE</scope>
    <source>
        <strain evidence="4">CBS 9557</strain>
    </source>
</reference>
<dbReference type="Gene3D" id="3.40.30.10">
    <property type="entry name" value="Glutaredoxin"/>
    <property type="match status" value="1"/>
</dbReference>
<dbReference type="AlphaFoldDB" id="A0AAF0EQG9"/>
<dbReference type="SMART" id="SM00995">
    <property type="entry name" value="AD"/>
    <property type="match status" value="1"/>
</dbReference>
<evidence type="ECO:0000259" key="3">
    <source>
        <dbReference type="PROSITE" id="PS52001"/>
    </source>
</evidence>
<keyword evidence="2" id="KW-0496">Mitochondrion</keyword>
<organism evidence="4 5">
    <name type="scientific">Malassezia nana</name>
    <dbReference type="NCBI Taxonomy" id="180528"/>
    <lineage>
        <taxon>Eukaryota</taxon>
        <taxon>Fungi</taxon>
        <taxon>Dikarya</taxon>
        <taxon>Basidiomycota</taxon>
        <taxon>Ustilaginomycotina</taxon>
        <taxon>Malasseziomycetes</taxon>
        <taxon>Malasseziales</taxon>
        <taxon>Malasseziaceae</taxon>
        <taxon>Malassezia</taxon>
    </lineage>
</organism>
<comment type="subcellular location">
    <subcellularLocation>
        <location evidence="1">Mitochondrion</location>
    </subcellularLocation>
</comment>
<evidence type="ECO:0000256" key="2">
    <source>
        <dbReference type="ARBA" id="ARBA00023128"/>
    </source>
</evidence>
<dbReference type="PANTHER" id="PTHR13542">
    <property type="entry name" value="LSM12 HOMOLOG"/>
    <property type="match status" value="1"/>
</dbReference>
<dbReference type="SUPFAM" id="SSF52833">
    <property type="entry name" value="Thioredoxin-like"/>
    <property type="match status" value="1"/>
</dbReference>
<evidence type="ECO:0000313" key="5">
    <source>
        <dbReference type="Proteomes" id="UP001213623"/>
    </source>
</evidence>
<dbReference type="InterPro" id="IPR007741">
    <property type="entry name" value="Ribosomal_mL43/mS25/NADH_DH"/>
</dbReference>
<dbReference type="EMBL" id="CP119894">
    <property type="protein sequence ID" value="WFD26926.1"/>
    <property type="molecule type" value="Genomic_DNA"/>
</dbReference>
<dbReference type="InterPro" id="IPR019181">
    <property type="entry name" value="LSM12_ABD"/>
</dbReference>
<protein>
    <recommendedName>
        <fullName evidence="3">AD domain-containing protein</fullName>
    </recommendedName>
</protein>
<dbReference type="Pfam" id="PF09793">
    <property type="entry name" value="AD"/>
    <property type="match status" value="1"/>
</dbReference>
<dbReference type="Pfam" id="PF05047">
    <property type="entry name" value="L51_S25_CI-B8"/>
    <property type="match status" value="1"/>
</dbReference>
<keyword evidence="5" id="KW-1185">Reference proteome</keyword>
<sequence>MARGATFPSGPHPVRDVLQSSRSKIVRLDVSYPSFQAPQYAERVQSITGRLWLYDAAREMVVLETGAQAPLPAELKNTAASSAYEGGAQTRAGAGTVSGFKFVRVPTIVLAEVVPDDAASTHGVPAQLTHVPQVPSDAMEAREAVTARKCRERAAQLGPPEAGELGQSVFDSLSKTLPCRWHESHIIVLDDVVISGPNYDVASTYVPNVSHEQLERLLTDSSDETIAPGVERAGAKALTWQRVTKVLEGTGAAAPVVADLGSHAMASVFSKAFPAAVKEIRVHFSPQGAQSAGARQFILSNFKTIKSSNPQLPFLVREAQGTPARMFVRLGTYTIFFVDANSVRRMDAVALERGMEKKAEIDGLEASAIEKKLMELLSN</sequence>
<evidence type="ECO:0000256" key="1">
    <source>
        <dbReference type="ARBA" id="ARBA00004173"/>
    </source>
</evidence>
<dbReference type="GO" id="GO:0005739">
    <property type="term" value="C:mitochondrion"/>
    <property type="evidence" value="ECO:0007669"/>
    <property type="project" value="UniProtKB-SubCell"/>
</dbReference>
<proteinExistence type="predicted"/>
<dbReference type="InterPro" id="IPR036249">
    <property type="entry name" value="Thioredoxin-like_sf"/>
</dbReference>
<dbReference type="InterPro" id="IPR039683">
    <property type="entry name" value="Lsm12-like"/>
</dbReference>
<dbReference type="SMART" id="SM00916">
    <property type="entry name" value="L51_S25_CI-B8"/>
    <property type="match status" value="1"/>
</dbReference>
<evidence type="ECO:0000313" key="4">
    <source>
        <dbReference type="EMBL" id="WFD26926.1"/>
    </source>
</evidence>
<dbReference type="PROSITE" id="PS52001">
    <property type="entry name" value="AD"/>
    <property type="match status" value="1"/>
</dbReference>
<accession>A0AAF0EQG9</accession>
<dbReference type="Proteomes" id="UP001213623">
    <property type="component" value="Chromosome 3"/>
</dbReference>
<gene>
    <name evidence="4" type="ORF">MNAN1_001915</name>
</gene>